<dbReference type="SUPFAM" id="SSF56176">
    <property type="entry name" value="FAD-binding/transporter-associated domain-like"/>
    <property type="match status" value="1"/>
</dbReference>
<dbReference type="Proteomes" id="UP000192478">
    <property type="component" value="Chromosome"/>
</dbReference>
<dbReference type="GO" id="GO:0050660">
    <property type="term" value="F:flavin adenine dinucleotide binding"/>
    <property type="evidence" value="ECO:0007669"/>
    <property type="project" value="InterPro"/>
</dbReference>
<reference evidence="3 4" key="1">
    <citation type="submission" date="2017-03" db="EMBL/GenBank/DDBJ databases">
        <title>Complete sequence of Clostridium formicaceticum DSM 92.</title>
        <authorList>
            <person name="Poehlein A."/>
            <person name="Karl M."/>
            <person name="Bengelsdorf F.R."/>
            <person name="Duerre P."/>
            <person name="Daniel R."/>
        </authorList>
    </citation>
    <scope>NUCLEOTIDE SEQUENCE [LARGE SCALE GENOMIC DNA]</scope>
    <source>
        <strain evidence="3 4">DSM 92</strain>
    </source>
</reference>
<feature type="transmembrane region" description="Helical" evidence="1">
    <location>
        <begin position="20"/>
        <end position="37"/>
    </location>
</feature>
<feature type="transmembrane region" description="Helical" evidence="1">
    <location>
        <begin position="58"/>
        <end position="76"/>
    </location>
</feature>
<evidence type="ECO:0000259" key="2">
    <source>
        <dbReference type="Pfam" id="PF03471"/>
    </source>
</evidence>
<dbReference type="RefSeq" id="WP_081561923.1">
    <property type="nucleotide sequence ID" value="NZ_CP017603.1"/>
</dbReference>
<keyword evidence="1" id="KW-1133">Transmembrane helix</keyword>
<feature type="transmembrane region" description="Helical" evidence="1">
    <location>
        <begin position="96"/>
        <end position="118"/>
    </location>
</feature>
<dbReference type="Pfam" id="PF03471">
    <property type="entry name" value="CorC_HlyC"/>
    <property type="match status" value="1"/>
</dbReference>
<sequence length="221" mass="24704">MKAHDFKKYLTKSVMNLEVILALGLTIGIVIGLVDIVKYIAYIMHTDIGHTYEVFKKFLGFTLLLVVGIELVLMLLSHSTSAILELILFAIARKMLIYSETMLDLVLGTVAIAGVFAIRKYLMTNKQFVNEEGRVISAGEYIHDINFDTGLRIPENKGNTIGGLVCNLSEESATPVEEGAEYETGNIKIKIVKMKDGLIEKVLLKETKKDKEDKELEKHRG</sequence>
<gene>
    <name evidence="3" type="ORF">CLFO_07870</name>
</gene>
<evidence type="ECO:0000256" key="1">
    <source>
        <dbReference type="SAM" id="Phobius"/>
    </source>
</evidence>
<accession>A0AAC9RLH5</accession>
<dbReference type="InterPro" id="IPR036318">
    <property type="entry name" value="FAD-bd_PCMH-like_sf"/>
</dbReference>
<dbReference type="InterPro" id="IPR016169">
    <property type="entry name" value="FAD-bd_PCMH_sub2"/>
</dbReference>
<evidence type="ECO:0000313" key="3">
    <source>
        <dbReference type="EMBL" id="ARE86465.1"/>
    </source>
</evidence>
<dbReference type="AlphaFoldDB" id="A0AAC9RLH5"/>
<dbReference type="EMBL" id="CP020559">
    <property type="protein sequence ID" value="ARE86465.1"/>
    <property type="molecule type" value="Genomic_DNA"/>
</dbReference>
<feature type="domain" description="Transporter-associated" evidence="2">
    <location>
        <begin position="136"/>
        <end position="206"/>
    </location>
</feature>
<proteinExistence type="predicted"/>
<name>A0AAC9RLH5_9CLOT</name>
<keyword evidence="1" id="KW-0472">Membrane</keyword>
<protein>
    <submittedName>
        <fullName evidence="3">Transporter associated domain protein</fullName>
    </submittedName>
</protein>
<organism evidence="3 4">
    <name type="scientific">Clostridium formicaceticum</name>
    <dbReference type="NCBI Taxonomy" id="1497"/>
    <lineage>
        <taxon>Bacteria</taxon>
        <taxon>Bacillati</taxon>
        <taxon>Bacillota</taxon>
        <taxon>Clostridia</taxon>
        <taxon>Eubacteriales</taxon>
        <taxon>Clostridiaceae</taxon>
        <taxon>Clostridium</taxon>
    </lineage>
</organism>
<dbReference type="InterPro" id="IPR005170">
    <property type="entry name" value="Transptr-assoc_dom"/>
</dbReference>
<dbReference type="Gene3D" id="3.30.465.10">
    <property type="match status" value="1"/>
</dbReference>
<evidence type="ECO:0000313" key="4">
    <source>
        <dbReference type="Proteomes" id="UP000192478"/>
    </source>
</evidence>
<keyword evidence="1" id="KW-0812">Transmembrane</keyword>